<dbReference type="Pfam" id="PF00213">
    <property type="entry name" value="OSCP"/>
    <property type="match status" value="1"/>
</dbReference>
<keyword evidence="9" id="KW-1185">Reference proteome</keyword>
<keyword evidence="7" id="KW-0139">CF(1)</keyword>
<dbReference type="RefSeq" id="WP_066054675.1">
    <property type="nucleotide sequence ID" value="NZ_JBHUNF010000001.1"/>
</dbReference>
<comment type="caution">
    <text evidence="8">The sequence shown here is derived from an EMBL/GenBank/DDBJ whole genome shotgun (WGS) entry which is preliminary data.</text>
</comment>
<name>A0ABW5RJ55_9MICO</name>
<comment type="subcellular location">
    <subcellularLocation>
        <location evidence="7">Cell membrane</location>
        <topology evidence="7">Peripheral membrane protein</topology>
    </subcellularLocation>
    <subcellularLocation>
        <location evidence="1">Membrane</location>
    </subcellularLocation>
</comment>
<evidence type="ECO:0000256" key="1">
    <source>
        <dbReference type="ARBA" id="ARBA00004370"/>
    </source>
</evidence>
<dbReference type="PANTHER" id="PTHR11910">
    <property type="entry name" value="ATP SYNTHASE DELTA CHAIN"/>
    <property type="match status" value="1"/>
</dbReference>
<comment type="function">
    <text evidence="7">F(1)F(0) ATP synthase produces ATP from ADP in the presence of a proton or sodium gradient. F-type ATPases consist of two structural domains, F(1) containing the extramembraneous catalytic core and F(0) containing the membrane proton channel, linked together by a central stalk and a peripheral stalk. During catalysis, ATP synthesis in the catalytic domain of F(1) is coupled via a rotary mechanism of the central stalk subunits to proton translocation.</text>
</comment>
<evidence type="ECO:0000256" key="7">
    <source>
        <dbReference type="HAMAP-Rule" id="MF_01416"/>
    </source>
</evidence>
<proteinExistence type="inferred from homology"/>
<comment type="function">
    <text evidence="7">This protein is part of the stalk that links CF(0) to CF(1). It either transmits conformational changes from CF(0) to CF(1) or is implicated in proton conduction.</text>
</comment>
<sequence length="263" mass="28467">MRNATKQALSAIKREIDSLTSGDVESASKLFAMTAAIAANKQLASALSDRGASEDSKRALIERVFGASAGSAALRILTTASAQKWESTERFISAMQESAIRAVAQSTGEFEQLGKELGTFLEAISSNPELELSVGSRLGTVDAKQALVSRLFAGRLRNETLDILRSLLQVSDGRRIRRQVIWAREIVADQANRQVAVVTVAREMPAEQIDRVRAALATRFDRDITVSQVVDPAVIGGMRVEVADEVIDDTAAARLNNLRMQLA</sequence>
<evidence type="ECO:0000256" key="5">
    <source>
        <dbReference type="ARBA" id="ARBA00023136"/>
    </source>
</evidence>
<gene>
    <name evidence="7" type="primary">atpH</name>
    <name evidence="8" type="ORF">ACFSUQ_01935</name>
</gene>
<reference evidence="9" key="1">
    <citation type="journal article" date="2019" name="Int. J. Syst. Evol. Microbiol.">
        <title>The Global Catalogue of Microorganisms (GCM) 10K type strain sequencing project: providing services to taxonomists for standard genome sequencing and annotation.</title>
        <authorList>
            <consortium name="The Broad Institute Genomics Platform"/>
            <consortium name="The Broad Institute Genome Sequencing Center for Infectious Disease"/>
            <person name="Wu L."/>
            <person name="Ma J."/>
        </authorList>
    </citation>
    <scope>NUCLEOTIDE SEQUENCE [LARGE SCALE GENOMIC DNA]</scope>
    <source>
        <strain evidence="9">TISTR 1511</strain>
    </source>
</reference>
<dbReference type="PRINTS" id="PR00125">
    <property type="entry name" value="ATPASEDELTA"/>
</dbReference>
<keyword evidence="6 7" id="KW-0066">ATP synthesis</keyword>
<keyword evidence="2 7" id="KW-0813">Transport</keyword>
<dbReference type="Proteomes" id="UP001597453">
    <property type="component" value="Unassembled WGS sequence"/>
</dbReference>
<accession>A0ABW5RJ55</accession>
<organism evidence="8 9">
    <name type="scientific">Gulosibacter bifidus</name>
    <dbReference type="NCBI Taxonomy" id="272239"/>
    <lineage>
        <taxon>Bacteria</taxon>
        <taxon>Bacillati</taxon>
        <taxon>Actinomycetota</taxon>
        <taxon>Actinomycetes</taxon>
        <taxon>Micrococcales</taxon>
        <taxon>Microbacteriaceae</taxon>
        <taxon>Gulosibacter</taxon>
    </lineage>
</organism>
<evidence type="ECO:0000256" key="4">
    <source>
        <dbReference type="ARBA" id="ARBA00023065"/>
    </source>
</evidence>
<comment type="similarity">
    <text evidence="7">Belongs to the ATPase delta chain family.</text>
</comment>
<evidence type="ECO:0000313" key="8">
    <source>
        <dbReference type="EMBL" id="MFD2674067.1"/>
    </source>
</evidence>
<keyword evidence="7" id="KW-1003">Cell membrane</keyword>
<dbReference type="EMBL" id="JBHUNF010000001">
    <property type="protein sequence ID" value="MFD2674067.1"/>
    <property type="molecule type" value="Genomic_DNA"/>
</dbReference>
<keyword evidence="4 7" id="KW-0406">Ion transport</keyword>
<dbReference type="HAMAP" id="MF_01416">
    <property type="entry name" value="ATP_synth_delta_bact"/>
    <property type="match status" value="1"/>
</dbReference>
<evidence type="ECO:0000256" key="3">
    <source>
        <dbReference type="ARBA" id="ARBA00022781"/>
    </source>
</evidence>
<evidence type="ECO:0000313" key="9">
    <source>
        <dbReference type="Proteomes" id="UP001597453"/>
    </source>
</evidence>
<dbReference type="InterPro" id="IPR000711">
    <property type="entry name" value="ATPase_OSCP/dsu"/>
</dbReference>
<protein>
    <recommendedName>
        <fullName evidence="7">ATP synthase subunit delta</fullName>
    </recommendedName>
    <alternativeName>
        <fullName evidence="7">ATP synthase F(1) sector subunit delta</fullName>
    </alternativeName>
    <alternativeName>
        <fullName evidence="7">F-type ATPase subunit delta</fullName>
        <shortName evidence="7">F-ATPase subunit delta</shortName>
    </alternativeName>
</protein>
<evidence type="ECO:0000256" key="6">
    <source>
        <dbReference type="ARBA" id="ARBA00023310"/>
    </source>
</evidence>
<keyword evidence="5 7" id="KW-0472">Membrane</keyword>
<keyword evidence="3 7" id="KW-0375">Hydrogen ion transport</keyword>
<evidence type="ECO:0000256" key="2">
    <source>
        <dbReference type="ARBA" id="ARBA00022448"/>
    </source>
</evidence>